<protein>
    <recommendedName>
        <fullName evidence="3">Winged helix DNA-binding domain-containing protein</fullName>
    </recommendedName>
</protein>
<keyword evidence="2" id="KW-1185">Reference proteome</keyword>
<dbReference type="EMBL" id="FOKW01000024">
    <property type="protein sequence ID" value="SFC76658.1"/>
    <property type="molecule type" value="Genomic_DNA"/>
</dbReference>
<proteinExistence type="predicted"/>
<organism evidence="1 2">
    <name type="scientific">Natronobacterium haloterrestre</name>
    <name type="common">Halobiforma haloterrestris</name>
    <dbReference type="NCBI Taxonomy" id="148448"/>
    <lineage>
        <taxon>Archaea</taxon>
        <taxon>Methanobacteriati</taxon>
        <taxon>Methanobacteriota</taxon>
        <taxon>Stenosarchaea group</taxon>
        <taxon>Halobacteria</taxon>
        <taxon>Halobacteriales</taxon>
        <taxon>Natrialbaceae</taxon>
        <taxon>Natronobacterium</taxon>
    </lineage>
</organism>
<dbReference type="Proteomes" id="UP000199161">
    <property type="component" value="Unassembled WGS sequence"/>
</dbReference>
<accession>A0A1I1M0C3</accession>
<name>A0A1I1M0C3_NATHA</name>
<sequence>MKLVMPTSFQVLRVLNDRKRQTAPNLAEILDKDSRYMSNQLNDLAGQGLVRRVGPSDNSKMFEITERGQIAIEYADEYSHQEASEFGRLVNRVLKDRRASGSNREMPVSTIYLSAEDFELLNSLQEKDGKSIEEIATTIDRLPGIIEAGLARLEAEKMVDQGKEGEYRLAKLGSLVSGREKEYENMGAREFTNKVTKELVLEDRAEE</sequence>
<dbReference type="Gene3D" id="1.10.10.10">
    <property type="entry name" value="Winged helix-like DNA-binding domain superfamily/Winged helix DNA-binding domain"/>
    <property type="match status" value="2"/>
</dbReference>
<reference evidence="2" key="1">
    <citation type="submission" date="2016-10" db="EMBL/GenBank/DDBJ databases">
        <authorList>
            <person name="Varghese N."/>
            <person name="Submissions S."/>
        </authorList>
    </citation>
    <scope>NUCLEOTIDE SEQUENCE [LARGE SCALE GENOMIC DNA]</scope>
    <source>
        <strain evidence="2">DSM 13078</strain>
    </source>
</reference>
<dbReference type="InterPro" id="IPR036390">
    <property type="entry name" value="WH_DNA-bd_sf"/>
</dbReference>
<evidence type="ECO:0008006" key="3">
    <source>
        <dbReference type="Google" id="ProtNLM"/>
    </source>
</evidence>
<dbReference type="OrthoDB" id="205298at2157"/>
<evidence type="ECO:0000313" key="2">
    <source>
        <dbReference type="Proteomes" id="UP000199161"/>
    </source>
</evidence>
<dbReference type="RefSeq" id="WP_143095887.1">
    <property type="nucleotide sequence ID" value="NZ_FOKW01000024.1"/>
</dbReference>
<dbReference type="SUPFAM" id="SSF46785">
    <property type="entry name" value="Winged helix' DNA-binding domain"/>
    <property type="match status" value="1"/>
</dbReference>
<dbReference type="InterPro" id="IPR036388">
    <property type="entry name" value="WH-like_DNA-bd_sf"/>
</dbReference>
<evidence type="ECO:0000313" key="1">
    <source>
        <dbReference type="EMBL" id="SFC76658.1"/>
    </source>
</evidence>
<gene>
    <name evidence="1" type="ORF">SAMN05444422_1243</name>
</gene>
<dbReference type="AlphaFoldDB" id="A0A1I1M0C3"/>